<sequence>MNIINMTIGFNQKSSYSGGKQKKPYKKMEPTFQKHRRDHASNLIRSIYSAPLKVHKNNLGLTLDLSYITPNIIVCSYPVTKYPKLFYRNNLMDLLIYLNLNHGNGNWKIYNFKVESNLSDYTDQDVISLTNSSGVIVSNNNDKDNDNNNDNDNYNYNDHKNISVATYYLKKEAKIQNIEIVARDDSIPTSQLSSIPVSSFLSRNGWLDHSPPPFLLLQEIIDDIHNFTTSGKEKIAVLHCKMGKGRCGTICIAYLMKYNPGTGNLQTSSLDAAKAVFMNNRFKPGISKGVTIYSQLRFLKYHELFLYYDSMHRDMILNQLQLARFTFHSIELLEPTTIINSNFNSSPDSDYSFQYPYEISVNLQHYNETRNDLITFHNLTTSRDTVSSSTLSSPLSSSITPSNSSKKTKNDRLIMLLPSSSPLHLENTDIRLDFTLKIKSLQTSSSMTTTNKVISKFTSYVSHSHCWLNLYFETVKCSKNNSNTHFMLNELINEQNLGRQQFYFYIKWEDLDGLKGTNNRGLKLFDSIILKWSLHT</sequence>
<dbReference type="RefSeq" id="XP_003670849.1">
    <property type="nucleotide sequence ID" value="XM_003670801.1"/>
</dbReference>
<dbReference type="PROSITE" id="PS00383">
    <property type="entry name" value="TYR_PHOSPHATASE_1"/>
    <property type="match status" value="1"/>
</dbReference>
<dbReference type="InterPro" id="IPR016130">
    <property type="entry name" value="Tyr_Pase_AS"/>
</dbReference>
<dbReference type="PANTHER" id="PTHR12305:SF81">
    <property type="entry name" value="PHOSPHATIDYLINOSITOL 3,4,5-TRISPHOSPHATE 3-PHOSPHATASE AND DUAL-SPECIFICITY PROTEIN PHOSPHATASE PTEN"/>
    <property type="match status" value="1"/>
</dbReference>
<dbReference type="GO" id="GO:0005829">
    <property type="term" value="C:cytosol"/>
    <property type="evidence" value="ECO:0007669"/>
    <property type="project" value="TreeGrafter"/>
</dbReference>
<dbReference type="InterPro" id="IPR029023">
    <property type="entry name" value="Tensin_phosphatase"/>
</dbReference>
<dbReference type="Gene3D" id="3.90.190.10">
    <property type="entry name" value="Protein tyrosine phosphatase superfamily"/>
    <property type="match status" value="1"/>
</dbReference>
<dbReference type="eggNOG" id="KOG2283">
    <property type="taxonomic scope" value="Eukaryota"/>
</dbReference>
<dbReference type="STRING" id="1071378.G0WCU5"/>
<dbReference type="GO" id="GO:0046856">
    <property type="term" value="P:phosphatidylinositol dephosphorylation"/>
    <property type="evidence" value="ECO:0007669"/>
    <property type="project" value="TreeGrafter"/>
</dbReference>
<evidence type="ECO:0000313" key="6">
    <source>
        <dbReference type="EMBL" id="CCD25606.1"/>
    </source>
</evidence>
<dbReference type="OrthoDB" id="16692at2759"/>
<dbReference type="GO" id="GO:0043491">
    <property type="term" value="P:phosphatidylinositol 3-kinase/protein kinase B signal transduction"/>
    <property type="evidence" value="ECO:0007669"/>
    <property type="project" value="TreeGrafter"/>
</dbReference>
<dbReference type="PROSITE" id="PS51181">
    <property type="entry name" value="PPASE_TENSIN"/>
    <property type="match status" value="1"/>
</dbReference>
<dbReference type="GO" id="GO:0051896">
    <property type="term" value="P:regulation of phosphatidylinositol 3-kinase/protein kinase B signal transduction"/>
    <property type="evidence" value="ECO:0007669"/>
    <property type="project" value="TreeGrafter"/>
</dbReference>
<dbReference type="EC" id="3.1.3.67" evidence="1"/>
<dbReference type="HOGENOM" id="CLU_020105_0_0_1"/>
<evidence type="ECO:0000256" key="3">
    <source>
        <dbReference type="SAM" id="MobiDB-lite"/>
    </source>
</evidence>
<evidence type="ECO:0000259" key="5">
    <source>
        <dbReference type="PROSITE" id="PS51181"/>
    </source>
</evidence>
<dbReference type="AlphaFoldDB" id="G0WCU5"/>
<evidence type="ECO:0000256" key="1">
    <source>
        <dbReference type="ARBA" id="ARBA00013015"/>
    </source>
</evidence>
<dbReference type="CDD" id="cd14497">
    <property type="entry name" value="PTP_PTEN-like"/>
    <property type="match status" value="1"/>
</dbReference>
<organism evidence="6 7">
    <name type="scientific">Naumovozyma dairenensis (strain ATCC 10597 / BCRC 20456 / CBS 421 / NBRC 0211 / NRRL Y-12639)</name>
    <name type="common">Saccharomyces dairenensis</name>
    <dbReference type="NCBI Taxonomy" id="1071378"/>
    <lineage>
        <taxon>Eukaryota</taxon>
        <taxon>Fungi</taxon>
        <taxon>Dikarya</taxon>
        <taxon>Ascomycota</taxon>
        <taxon>Saccharomycotina</taxon>
        <taxon>Saccharomycetes</taxon>
        <taxon>Saccharomycetales</taxon>
        <taxon>Saccharomycetaceae</taxon>
        <taxon>Naumovozyma</taxon>
    </lineage>
</organism>
<dbReference type="SUPFAM" id="SSF52799">
    <property type="entry name" value="(Phosphotyrosine protein) phosphatases II"/>
    <property type="match status" value="1"/>
</dbReference>
<reference evidence="6 7" key="1">
    <citation type="journal article" date="2011" name="Proc. Natl. Acad. Sci. U.S.A.">
        <title>Evolutionary erosion of yeast sex chromosomes by mating-type switching accidents.</title>
        <authorList>
            <person name="Gordon J.L."/>
            <person name="Armisen D."/>
            <person name="Proux-Wera E."/>
            <person name="Oheigeartaigh S.S."/>
            <person name="Byrne K.P."/>
            <person name="Wolfe K.H."/>
        </authorList>
    </citation>
    <scope>NUCLEOTIDE SEQUENCE [LARGE SCALE GENOMIC DNA]</scope>
    <source>
        <strain evidence="7">ATCC 10597 / BCRC 20456 / CBS 421 / NBRC 0211 / NRRL Y-12639</strain>
    </source>
</reference>
<evidence type="ECO:0000259" key="4">
    <source>
        <dbReference type="PROSITE" id="PS50056"/>
    </source>
</evidence>
<dbReference type="Proteomes" id="UP000000689">
    <property type="component" value="Chromosome 6"/>
</dbReference>
<feature type="domain" description="Phosphatase tensin-type" evidence="5">
    <location>
        <begin position="54"/>
        <end position="309"/>
    </location>
</feature>
<dbReference type="OMA" id="CWLNLYW"/>
<dbReference type="GO" id="GO:0004725">
    <property type="term" value="F:protein tyrosine phosphatase activity"/>
    <property type="evidence" value="ECO:0007669"/>
    <property type="project" value="TreeGrafter"/>
</dbReference>
<dbReference type="KEGG" id="ndi:NDAI_0F02880"/>
<accession>G0WCU5</accession>
<keyword evidence="2" id="KW-0378">Hydrolase</keyword>
<dbReference type="InterPro" id="IPR029021">
    <property type="entry name" value="Prot-tyrosine_phosphatase-like"/>
</dbReference>
<dbReference type="GO" id="GO:0016314">
    <property type="term" value="F:phosphatidylinositol-3,4,5-trisphosphate 3-phosphatase activity"/>
    <property type="evidence" value="ECO:0007669"/>
    <property type="project" value="UniProtKB-EC"/>
</dbReference>
<proteinExistence type="predicted"/>
<dbReference type="InterPro" id="IPR051281">
    <property type="entry name" value="Dual-spec_lipid-protein_phosph"/>
</dbReference>
<feature type="compositionally biased region" description="Low complexity" evidence="3">
    <location>
        <begin position="386"/>
        <end position="405"/>
    </location>
</feature>
<evidence type="ECO:0000256" key="2">
    <source>
        <dbReference type="ARBA" id="ARBA00022801"/>
    </source>
</evidence>
<dbReference type="PANTHER" id="PTHR12305">
    <property type="entry name" value="PHOSPHATASE WITH HOMOLOGY TO TENSIN"/>
    <property type="match status" value="1"/>
</dbReference>
<gene>
    <name evidence="6" type="primary">NDAI0F02880</name>
    <name evidence="6" type="ordered locus">NDAI_0F02880</name>
</gene>
<dbReference type="EMBL" id="HE580272">
    <property type="protein sequence ID" value="CCD25606.1"/>
    <property type="molecule type" value="Genomic_DNA"/>
</dbReference>
<feature type="domain" description="Tyrosine specific protein phosphatases" evidence="4">
    <location>
        <begin position="218"/>
        <end position="294"/>
    </location>
</feature>
<dbReference type="InterPro" id="IPR000387">
    <property type="entry name" value="Tyr_Pase_dom"/>
</dbReference>
<protein>
    <recommendedName>
        <fullName evidence="1">phosphatidylinositol-3,4,5-trisphosphate 3-phosphatase</fullName>
        <ecNumber evidence="1">3.1.3.67</ecNumber>
    </recommendedName>
</protein>
<name>G0WCU5_NAUDC</name>
<evidence type="ECO:0000313" key="7">
    <source>
        <dbReference type="Proteomes" id="UP000000689"/>
    </source>
</evidence>
<feature type="region of interest" description="Disordered" evidence="3">
    <location>
        <begin position="386"/>
        <end position="406"/>
    </location>
</feature>
<dbReference type="GeneID" id="11496944"/>
<dbReference type="GO" id="GO:0005634">
    <property type="term" value="C:nucleus"/>
    <property type="evidence" value="ECO:0007669"/>
    <property type="project" value="TreeGrafter"/>
</dbReference>
<dbReference type="PROSITE" id="PS50056">
    <property type="entry name" value="TYR_PHOSPHATASE_2"/>
    <property type="match status" value="1"/>
</dbReference>
<dbReference type="GO" id="GO:0042995">
    <property type="term" value="C:cell projection"/>
    <property type="evidence" value="ECO:0007669"/>
    <property type="project" value="TreeGrafter"/>
</dbReference>
<keyword evidence="7" id="KW-1185">Reference proteome</keyword>
<dbReference type="GO" id="GO:0005886">
    <property type="term" value="C:plasma membrane"/>
    <property type="evidence" value="ECO:0007669"/>
    <property type="project" value="TreeGrafter"/>
</dbReference>